<keyword evidence="1" id="KW-0175">Coiled coil</keyword>
<dbReference type="CDD" id="cd11860">
    <property type="entry name" value="SH3_DLG5"/>
    <property type="match status" value="1"/>
</dbReference>
<dbReference type="Gene3D" id="2.30.30.40">
    <property type="entry name" value="SH3 Domains"/>
    <property type="match status" value="1"/>
</dbReference>
<dbReference type="SUPFAM" id="SSF52540">
    <property type="entry name" value="P-loop containing nucleoside triphosphate hydrolases"/>
    <property type="match status" value="1"/>
</dbReference>
<dbReference type="CDD" id="cd06767">
    <property type="entry name" value="PDZ3_DLG5-like"/>
    <property type="match status" value="1"/>
</dbReference>
<feature type="domain" description="PDZ" evidence="4">
    <location>
        <begin position="638"/>
        <end position="725"/>
    </location>
</feature>
<dbReference type="InterPro" id="IPR008145">
    <property type="entry name" value="GK/Ca_channel_bsu"/>
</dbReference>
<feature type="compositionally biased region" description="Low complexity" evidence="2">
    <location>
        <begin position="1512"/>
        <end position="1530"/>
    </location>
</feature>
<dbReference type="PROSITE" id="PS50052">
    <property type="entry name" value="GUANYLATE_KINASE_2"/>
    <property type="match status" value="1"/>
</dbReference>
<feature type="coiled-coil region" evidence="1">
    <location>
        <begin position="210"/>
        <end position="244"/>
    </location>
</feature>
<dbReference type="SMART" id="SM00072">
    <property type="entry name" value="GuKc"/>
    <property type="match status" value="1"/>
</dbReference>
<dbReference type="InterPro" id="IPR036034">
    <property type="entry name" value="PDZ_sf"/>
</dbReference>
<gene>
    <name evidence="5" type="ORF">TMSB3V08_LOCUS1206</name>
</gene>
<name>A0A7R9DYR3_9NEOP</name>
<feature type="compositionally biased region" description="Basic and acidic residues" evidence="2">
    <location>
        <begin position="2019"/>
        <end position="2032"/>
    </location>
</feature>
<dbReference type="EMBL" id="OB792771">
    <property type="protein sequence ID" value="CAD7424248.1"/>
    <property type="molecule type" value="Genomic_DNA"/>
</dbReference>
<dbReference type="PANTHER" id="PTHR46360">
    <property type="entry name" value="DISKS LARGE HOMOLOG 5"/>
    <property type="match status" value="1"/>
</dbReference>
<feature type="region of interest" description="Disordered" evidence="2">
    <location>
        <begin position="1314"/>
        <end position="1344"/>
    </location>
</feature>
<feature type="region of interest" description="Disordered" evidence="2">
    <location>
        <begin position="1142"/>
        <end position="1183"/>
    </location>
</feature>
<feature type="compositionally biased region" description="Polar residues" evidence="2">
    <location>
        <begin position="1144"/>
        <end position="1160"/>
    </location>
</feature>
<dbReference type="InterPro" id="IPR053004">
    <property type="entry name" value="MAGUK_Signaling_Regulators"/>
</dbReference>
<dbReference type="GO" id="GO:0005886">
    <property type="term" value="C:plasma membrane"/>
    <property type="evidence" value="ECO:0007669"/>
    <property type="project" value="TreeGrafter"/>
</dbReference>
<evidence type="ECO:0000256" key="2">
    <source>
        <dbReference type="SAM" id="MobiDB-lite"/>
    </source>
</evidence>
<accession>A0A7R9DYR3</accession>
<evidence type="ECO:0000313" key="5">
    <source>
        <dbReference type="EMBL" id="CAD7424248.1"/>
    </source>
</evidence>
<feature type="region of interest" description="Disordered" evidence="2">
    <location>
        <begin position="1200"/>
        <end position="1240"/>
    </location>
</feature>
<feature type="region of interest" description="Disordered" evidence="2">
    <location>
        <begin position="918"/>
        <end position="946"/>
    </location>
</feature>
<reference evidence="5" key="1">
    <citation type="submission" date="2020-11" db="EMBL/GenBank/DDBJ databases">
        <authorList>
            <person name="Tran Van P."/>
        </authorList>
    </citation>
    <scope>NUCLEOTIDE SEQUENCE</scope>
</reference>
<proteinExistence type="predicted"/>
<dbReference type="SMART" id="SM00228">
    <property type="entry name" value="PDZ"/>
    <property type="match status" value="4"/>
</dbReference>
<dbReference type="InterPro" id="IPR035537">
    <property type="entry name" value="DLG5_SH3"/>
</dbReference>
<dbReference type="GO" id="GO:0035331">
    <property type="term" value="P:negative regulation of hippo signaling"/>
    <property type="evidence" value="ECO:0007669"/>
    <property type="project" value="TreeGrafter"/>
</dbReference>
<dbReference type="InterPro" id="IPR036028">
    <property type="entry name" value="SH3-like_dom_sf"/>
</dbReference>
<feature type="domain" description="Guanylate kinase-like" evidence="3">
    <location>
        <begin position="1885"/>
        <end position="1998"/>
    </location>
</feature>
<dbReference type="Gene3D" id="3.40.50.300">
    <property type="entry name" value="P-loop containing nucleotide triphosphate hydrolases"/>
    <property type="match status" value="1"/>
</dbReference>
<feature type="coiled-coil region" evidence="1">
    <location>
        <begin position="488"/>
        <end position="585"/>
    </location>
</feature>
<feature type="region of interest" description="Disordered" evidence="2">
    <location>
        <begin position="970"/>
        <end position="1005"/>
    </location>
</feature>
<dbReference type="SUPFAM" id="SSF50044">
    <property type="entry name" value="SH3-domain"/>
    <property type="match status" value="1"/>
</dbReference>
<dbReference type="SUPFAM" id="SSF50156">
    <property type="entry name" value="PDZ domain-like"/>
    <property type="match status" value="4"/>
</dbReference>
<feature type="domain" description="PDZ" evidence="4">
    <location>
        <begin position="744"/>
        <end position="810"/>
    </location>
</feature>
<dbReference type="PROSITE" id="PS50106">
    <property type="entry name" value="PDZ"/>
    <property type="match status" value="4"/>
</dbReference>
<dbReference type="InterPro" id="IPR008144">
    <property type="entry name" value="Guanylate_kin-like_dom"/>
</dbReference>
<feature type="region of interest" description="Disordered" evidence="2">
    <location>
        <begin position="1999"/>
        <end position="2034"/>
    </location>
</feature>
<feature type="domain" description="PDZ" evidence="4">
    <location>
        <begin position="1598"/>
        <end position="1678"/>
    </location>
</feature>
<feature type="region of interest" description="Disordered" evidence="2">
    <location>
        <begin position="809"/>
        <end position="837"/>
    </location>
</feature>
<dbReference type="Gene3D" id="2.30.42.10">
    <property type="match status" value="4"/>
</dbReference>
<feature type="compositionally biased region" description="Polar residues" evidence="2">
    <location>
        <begin position="1315"/>
        <end position="1334"/>
    </location>
</feature>
<feature type="domain" description="PDZ" evidence="4">
    <location>
        <begin position="1379"/>
        <end position="1458"/>
    </location>
</feature>
<feature type="compositionally biased region" description="Basic and acidic residues" evidence="2">
    <location>
        <begin position="15"/>
        <end position="27"/>
    </location>
</feature>
<dbReference type="Pfam" id="PF00625">
    <property type="entry name" value="Guanylate_kin"/>
    <property type="match status" value="1"/>
</dbReference>
<evidence type="ECO:0000259" key="4">
    <source>
        <dbReference type="PROSITE" id="PS50106"/>
    </source>
</evidence>
<feature type="compositionally biased region" description="Low complexity" evidence="2">
    <location>
        <begin position="809"/>
        <end position="819"/>
    </location>
</feature>
<feature type="region of interest" description="Disordered" evidence="2">
    <location>
        <begin position="458"/>
        <end position="485"/>
    </location>
</feature>
<feature type="region of interest" description="Disordered" evidence="2">
    <location>
        <begin position="1"/>
        <end position="28"/>
    </location>
</feature>
<evidence type="ECO:0000259" key="3">
    <source>
        <dbReference type="PROSITE" id="PS50052"/>
    </source>
</evidence>
<dbReference type="PANTHER" id="PTHR46360:SF1">
    <property type="entry name" value="DISKS LARGE HOMOLOG 5"/>
    <property type="match status" value="1"/>
</dbReference>
<protein>
    <submittedName>
        <fullName evidence="5">Uncharacterized protein</fullName>
    </submittedName>
</protein>
<evidence type="ECO:0000256" key="1">
    <source>
        <dbReference type="SAM" id="Coils"/>
    </source>
</evidence>
<dbReference type="Pfam" id="PF00595">
    <property type="entry name" value="PDZ"/>
    <property type="match status" value="4"/>
</dbReference>
<dbReference type="InterPro" id="IPR027417">
    <property type="entry name" value="P-loop_NTPase"/>
</dbReference>
<feature type="region of interest" description="Disordered" evidence="2">
    <location>
        <begin position="1246"/>
        <end position="1265"/>
    </location>
</feature>
<feature type="compositionally biased region" description="Polar residues" evidence="2">
    <location>
        <begin position="1224"/>
        <end position="1240"/>
    </location>
</feature>
<feature type="region of interest" description="Disordered" evidence="2">
    <location>
        <begin position="1512"/>
        <end position="1543"/>
    </location>
</feature>
<dbReference type="InterPro" id="IPR001478">
    <property type="entry name" value="PDZ"/>
</dbReference>
<organism evidence="5">
    <name type="scientific">Timema monikensis</name>
    <dbReference type="NCBI Taxonomy" id="170555"/>
    <lineage>
        <taxon>Eukaryota</taxon>
        <taxon>Metazoa</taxon>
        <taxon>Ecdysozoa</taxon>
        <taxon>Arthropoda</taxon>
        <taxon>Hexapoda</taxon>
        <taxon>Insecta</taxon>
        <taxon>Pterygota</taxon>
        <taxon>Neoptera</taxon>
        <taxon>Polyneoptera</taxon>
        <taxon>Phasmatodea</taxon>
        <taxon>Timematodea</taxon>
        <taxon>Timematoidea</taxon>
        <taxon>Timematidae</taxon>
        <taxon>Timema</taxon>
    </lineage>
</organism>
<feature type="coiled-coil region" evidence="1">
    <location>
        <begin position="278"/>
        <end position="431"/>
    </location>
</feature>
<sequence length="2090" mass="235082">MTPTRSQQAQNREPTASERPTRMDMSPKPDMLQSIYTKATIVPQFHDTGLFQRCHRELLSSQLLSFLLKRQRIGVYECRGTDKCLWDEGPVVYWSAHLATILGVPGVITDWCCVYSPERGITTTVTRVWLGALSRSCTASNSDRSLTSASARDYDGLKQQCDKAMHELQLLRRQHSETIRRCDHTMKELEYYRGQHRAAMNQLEAAAQESSSLRTKYSDLAVEKQRLEREVQNYSTEVSDLRCQHQQDLIGSENGANDSINQHYINTLRKYDTLKGDYDSLRKSYDDAVNKLDLAKQQCTSAIRQWDIALRERNEYREALGKVQQQHEEAVKEINQAMAVRMKASKDLKRLTEERNAAMQEYSLIMSERDTVHKEMEKLSDDLTQAFKKNKTLESENKSRQEEKKTLEYQIETLQREIASALHDRDKALKESNDLREKFGEYTAKEESVRDGYKSRLEYNPYNRERDNSREDQTETLKSPRDMYGKSQKERMDNLDQANQEIDRLRKQMEKLQVELQEAIQEAEVSKRRRDWAFSERDKIVLERESIRTLCDRLRKERDRAVSDLAEALRDSDDIKKQRNEASKELKDLKYCPSRREKMEAEQEKETRIQQFHADGHNHSHDSAIDADLQEWETEILDIDLSGLASDDNLGFILVGGRDDPQYPNDSGIYVSSISKGSVAEGKLKVNDCISRVNNLDCSNVSKRMVLETVRSGGGVANMVVRRRRMGGRCLYTTQLRLNVNEHGLSLETGIYICKITPGSLAAKEGNLAVGDRVISVNNKTMDGLKSARDAMSILNEPVDVLNITTLKSVSSPTGSTSSRHMLSGDEERSCCTQTARRTGPRMVNSCSQTEDERHYTLPRPGPAEECLVDRKYLSGPFGERGVYKISKPMSTEKGSGSNHAGAWELFRETIDFVRHRKDRNRGDNTASVEEKAKANHRNSSPTTFEQERDAIAELDSVIESAADHRKAVGVLKRSRRRGGGKELEKNGGTWPKARNGPVIEHGTGTILHPRKHKERLPLSVLLNNPPKYPPTEVVHCCSNRQPSRPVSMTHERALSCVGSNCKSMDSAPLVHFSKSGQLLCTQKSFTPTAFKEVCDKKSVGEFVQERSRPNSHITSDASIDFSVKSGGGKEVMEYYVKKKKKSGGNNCKYPTSDSESNVSPVEGLVTPHPHSRVHSHPYGGGPPSMVPVRSLPHYPFTPFHHPHPHPHSDSLTSSLLPARYPSPTGNLPSSPSGESIGLSDSRSYCFEPYSPTSQSPHHTHSPSVDLHYLKPRPMLPAHSHPGYRGNDEMSVGYHGYEGGTFPRKKENQRIRIPSNPSVTSKNSTGKVSTGSIERTSERGSPMPTFHIEVLSHGHRENKRNSLPDYCFTRKPLPGELRRVHIDKSVEPLGIQISCLESGGVFVSTVSEHSLASQVGLQVGDQLLEVCGINMRSATYQLAANVLRQCGNSITMLVQYSPDIIGILVLSENDAIDARPNSPFRLASFPITRNTPVKSELNYMYPDVSVLEYNELEGSVSSSSEEGPGSHSGSPTPCNSPKTPHKATPLQLEEHTSGLHGVPLSARNTLTRNQIAQVVSTLTRQNATASPDNKSPTHEPRFLFIETRKCSNLGISLVGGNSIGIFVHSVQHGSVAYNSGLRTGDQILEYNNTDLRQATAEEAAYELAKPSDKVTMLARYDIDPVEQLNTTSALANYATETGYNLDKDKPGDSFYIRSMFDRVGDLGDSLQLRFHKDDVLYVDNTMFNGVPGHWRAWLVDQDGRRTQCGIIPSKYKVEEEMLLRRSLGDIESDARRGTTTARRSFFRRKKHQRSSSRDSKELASFSNINLGWYSDSGTLNEEVALCSYQRVERLDLLVVGPLADCVMEKLLQDFPDKFTRCVPEVMHCSQTVMEKGLAENSFVDFRKKGCNFECTTVNAVKEICDKMSHCILDISLSSVERLHRHQIYPIVLLIKFKSTKQIKEVKDTRYPMEKVSAKAAKEMYEHALKLEAEYKHHISGQFRRLSKSERNQTGGIDPSGCERGVHVHPSEGRRGPGAEQDFVGAVREYVTYRRSGVRPRSLAVHLAGVELVLYSEENDGKAAMRSNHACQLSL</sequence>
<feature type="compositionally biased region" description="Polar residues" evidence="2">
    <location>
        <begin position="1"/>
        <end position="14"/>
    </location>
</feature>